<dbReference type="Proteomes" id="UP000466442">
    <property type="component" value="Unassembled WGS sequence"/>
</dbReference>
<accession>A0A8S9Y4T5</accession>
<evidence type="ECO:0000256" key="10">
    <source>
        <dbReference type="SAM" id="Phobius"/>
    </source>
</evidence>
<organism evidence="12 13">
    <name type="scientific">Apolygus lucorum</name>
    <name type="common">Small green plant bug</name>
    <name type="synonym">Lygocoris lucorum</name>
    <dbReference type="NCBI Taxonomy" id="248454"/>
    <lineage>
        <taxon>Eukaryota</taxon>
        <taxon>Metazoa</taxon>
        <taxon>Ecdysozoa</taxon>
        <taxon>Arthropoda</taxon>
        <taxon>Hexapoda</taxon>
        <taxon>Insecta</taxon>
        <taxon>Pterygota</taxon>
        <taxon>Neoptera</taxon>
        <taxon>Paraneoptera</taxon>
        <taxon>Hemiptera</taxon>
        <taxon>Heteroptera</taxon>
        <taxon>Panheteroptera</taxon>
        <taxon>Cimicomorpha</taxon>
        <taxon>Miridae</taxon>
        <taxon>Mirini</taxon>
        <taxon>Apolygus</taxon>
    </lineage>
</organism>
<dbReference type="FunFam" id="3.40.50.300:FF:002470">
    <property type="entry name" value="ABC transporter, putative"/>
    <property type="match status" value="1"/>
</dbReference>
<evidence type="ECO:0000256" key="2">
    <source>
        <dbReference type="ARBA" id="ARBA00008869"/>
    </source>
</evidence>
<dbReference type="GO" id="GO:0140359">
    <property type="term" value="F:ABC-type transporter activity"/>
    <property type="evidence" value="ECO:0007669"/>
    <property type="project" value="InterPro"/>
</dbReference>
<feature type="transmembrane region" description="Helical" evidence="10">
    <location>
        <begin position="1640"/>
        <end position="1664"/>
    </location>
</feature>
<feature type="transmembrane region" description="Helical" evidence="10">
    <location>
        <begin position="1597"/>
        <end position="1619"/>
    </location>
</feature>
<dbReference type="FunFam" id="3.40.50.300:FF:000298">
    <property type="entry name" value="ATP-binding cassette sub-family A member 12"/>
    <property type="match status" value="1"/>
</dbReference>
<dbReference type="Pfam" id="PF00005">
    <property type="entry name" value="ABC_tran"/>
    <property type="match status" value="2"/>
</dbReference>
<keyword evidence="4 10" id="KW-0812">Transmembrane</keyword>
<dbReference type="Gene3D" id="3.40.50.300">
    <property type="entry name" value="P-loop containing nucleotide triphosphate hydrolases"/>
    <property type="match status" value="2"/>
</dbReference>
<evidence type="ECO:0000256" key="7">
    <source>
        <dbReference type="ARBA" id="ARBA00022840"/>
    </source>
</evidence>
<dbReference type="GO" id="GO:0016887">
    <property type="term" value="F:ATP hydrolysis activity"/>
    <property type="evidence" value="ECO:0007669"/>
    <property type="project" value="InterPro"/>
</dbReference>
<dbReference type="SUPFAM" id="SSF52540">
    <property type="entry name" value="P-loop containing nucleoside triphosphate hydrolases"/>
    <property type="match status" value="2"/>
</dbReference>
<comment type="subcellular location">
    <subcellularLocation>
        <location evidence="1">Membrane</location>
        <topology evidence="1">Multi-pass membrane protein</topology>
    </subcellularLocation>
</comment>
<dbReference type="CDD" id="cd03263">
    <property type="entry name" value="ABC_subfamily_A"/>
    <property type="match status" value="2"/>
</dbReference>
<feature type="transmembrane region" description="Helical" evidence="10">
    <location>
        <begin position="1670"/>
        <end position="1696"/>
    </location>
</feature>
<dbReference type="InterPro" id="IPR017871">
    <property type="entry name" value="ABC_transporter-like_CS"/>
</dbReference>
<evidence type="ECO:0000256" key="8">
    <source>
        <dbReference type="ARBA" id="ARBA00022989"/>
    </source>
</evidence>
<comment type="caution">
    <text evidence="12">The sequence shown here is derived from an EMBL/GenBank/DDBJ whole genome shotgun (WGS) entry which is preliminary data.</text>
</comment>
<keyword evidence="5" id="KW-0677">Repeat</keyword>
<reference evidence="12" key="1">
    <citation type="journal article" date="2021" name="Mol. Ecol. Resour.">
        <title>Apolygus lucorum genome provides insights into omnivorousness and mesophyll feeding.</title>
        <authorList>
            <person name="Liu Y."/>
            <person name="Liu H."/>
            <person name="Wang H."/>
            <person name="Huang T."/>
            <person name="Liu B."/>
            <person name="Yang B."/>
            <person name="Yin L."/>
            <person name="Li B."/>
            <person name="Zhang Y."/>
            <person name="Zhang S."/>
            <person name="Jiang F."/>
            <person name="Zhang X."/>
            <person name="Ren Y."/>
            <person name="Wang B."/>
            <person name="Wang S."/>
            <person name="Lu Y."/>
            <person name="Wu K."/>
            <person name="Fan W."/>
            <person name="Wang G."/>
        </authorList>
    </citation>
    <scope>NUCLEOTIDE SEQUENCE</scope>
    <source>
        <strain evidence="12">12Hb</strain>
    </source>
</reference>
<dbReference type="InterPro" id="IPR013525">
    <property type="entry name" value="ABC2_TM"/>
</dbReference>
<evidence type="ECO:0000256" key="5">
    <source>
        <dbReference type="ARBA" id="ARBA00022737"/>
    </source>
</evidence>
<evidence type="ECO:0000259" key="11">
    <source>
        <dbReference type="PROSITE" id="PS50893"/>
    </source>
</evidence>
<gene>
    <name evidence="12" type="ORF">GE061_010108</name>
</gene>
<feature type="transmembrane region" description="Helical" evidence="10">
    <location>
        <begin position="1708"/>
        <end position="1730"/>
    </location>
</feature>
<evidence type="ECO:0000256" key="9">
    <source>
        <dbReference type="ARBA" id="ARBA00023136"/>
    </source>
</evidence>
<feature type="transmembrane region" description="Helical" evidence="10">
    <location>
        <begin position="595"/>
        <end position="619"/>
    </location>
</feature>
<feature type="transmembrane region" description="Helical" evidence="10">
    <location>
        <begin position="625"/>
        <end position="646"/>
    </location>
</feature>
<proteinExistence type="inferred from homology"/>
<dbReference type="InterPro" id="IPR027417">
    <property type="entry name" value="P-loop_NTPase"/>
</dbReference>
<dbReference type="InterPro" id="IPR026082">
    <property type="entry name" value="ABCA"/>
</dbReference>
<dbReference type="PANTHER" id="PTHR19229:SF36">
    <property type="entry name" value="ATP-BINDING CASSETTE SUB-FAMILY A MEMBER 2"/>
    <property type="match status" value="1"/>
</dbReference>
<keyword evidence="3" id="KW-0813">Transport</keyword>
<keyword evidence="13" id="KW-1185">Reference proteome</keyword>
<feature type="domain" description="ABC transporter" evidence="11">
    <location>
        <begin position="1856"/>
        <end position="2088"/>
    </location>
</feature>
<evidence type="ECO:0000313" key="13">
    <source>
        <dbReference type="Proteomes" id="UP000466442"/>
    </source>
</evidence>
<dbReference type="EMBL" id="WIXP02000002">
    <property type="protein sequence ID" value="KAF6215356.1"/>
    <property type="molecule type" value="Genomic_DNA"/>
</dbReference>
<dbReference type="PROSITE" id="PS50893">
    <property type="entry name" value="ABC_TRANSPORTER_2"/>
    <property type="match status" value="2"/>
</dbReference>
<dbReference type="InterPro" id="IPR003593">
    <property type="entry name" value="AAA+_ATPase"/>
</dbReference>
<comment type="similarity">
    <text evidence="2">Belongs to the ABC transporter superfamily. ABCA family.</text>
</comment>
<feature type="transmembrane region" description="Helical" evidence="10">
    <location>
        <begin position="541"/>
        <end position="566"/>
    </location>
</feature>
<dbReference type="OrthoDB" id="6512918at2759"/>
<dbReference type="GO" id="GO:0005524">
    <property type="term" value="F:ATP binding"/>
    <property type="evidence" value="ECO:0007669"/>
    <property type="project" value="UniProtKB-KW"/>
</dbReference>
<keyword evidence="7" id="KW-0067">ATP-binding</keyword>
<dbReference type="Pfam" id="PF23321">
    <property type="entry name" value="R1_ABCA1"/>
    <property type="match status" value="1"/>
</dbReference>
<evidence type="ECO:0000256" key="1">
    <source>
        <dbReference type="ARBA" id="ARBA00004141"/>
    </source>
</evidence>
<dbReference type="GO" id="GO:0016020">
    <property type="term" value="C:membrane"/>
    <property type="evidence" value="ECO:0007669"/>
    <property type="project" value="UniProtKB-SubCell"/>
</dbReference>
<feature type="domain" description="ABC transporter" evidence="11">
    <location>
        <begin position="811"/>
        <end position="1041"/>
    </location>
</feature>
<dbReference type="SMART" id="SM00382">
    <property type="entry name" value="AAA"/>
    <property type="match status" value="2"/>
</dbReference>
<protein>
    <recommendedName>
        <fullName evidence="11">ABC transporter domain-containing protein</fullName>
    </recommendedName>
</protein>
<dbReference type="InterPro" id="IPR003439">
    <property type="entry name" value="ABC_transporter-like_ATP-bd"/>
</dbReference>
<name>A0A8S9Y4T5_APOLU</name>
<feature type="transmembrane region" description="Helical" evidence="10">
    <location>
        <begin position="1795"/>
        <end position="1812"/>
    </location>
</feature>
<evidence type="ECO:0000313" key="12">
    <source>
        <dbReference type="EMBL" id="KAF6215356.1"/>
    </source>
</evidence>
<evidence type="ECO:0000256" key="4">
    <source>
        <dbReference type="ARBA" id="ARBA00022692"/>
    </source>
</evidence>
<evidence type="ECO:0000256" key="3">
    <source>
        <dbReference type="ARBA" id="ARBA00022448"/>
    </source>
</evidence>
<feature type="transmembrane region" description="Helical" evidence="10">
    <location>
        <begin position="731"/>
        <end position="752"/>
    </location>
</feature>
<dbReference type="PANTHER" id="PTHR19229">
    <property type="entry name" value="ATP-BINDING CASSETTE TRANSPORTER SUBFAMILY A ABCA"/>
    <property type="match status" value="1"/>
</dbReference>
<keyword evidence="9 10" id="KW-0472">Membrane</keyword>
<sequence>MWKNFVIRRRQKLRVTVEILWPLTLFVLLMLVRSKGLFLRIHQCHFEDKPLPSAGHFLFWQGLVCSFNNTCHDNKTEAERNYSDVRSSDLSLLMNDAEAFHEMAMNNQEKRFTKLLVEIQALADDLRNASYLRVLNDTNNTSSSIGVSLEKEYLNQIKEFNNATLYMQNNLEKLMDMHKKIEFRMVELEPYMEITSLLKRININYENITGIVKEVPEVNAIFVRLHNFMCGNTSKITIGMMLESKPDVDNLRGYLNSIRDAPATIEYQYDPEATKECNAIYKHLETSPDLKFIWRFLKPFVRGKIVYAPNSTVIRRVMSRIRRYTASPKVSNFTKEQNYLKIDSKVYQSALENLEYILDLYKSQNDSNDDILSTVLDNAFKPSLQKAHDLLISYQEEIHEFSSERFTTIRKQLSEVLKCYTSITIEHFATEKEAEARSMALSEKNELLAQITFENSRDDILEPFVRYKIRMNSERMSYSPLFSLNNGPNYRPFEDLKLITYGFVYLQDMVERSIINEHTNRTDTPGYVLKQLPHPCFVEDWFLSSLGGMFPMFMVLSWVYTASMIIKSIVHEKEQKLRETMRVLGMNNGIHWCSWFLDSIIPMVITVFVLSTVLVYGGVVANAEYTLVVLFLLCYAVSTITMCFLVSVFFSKANLAASSGGIIFFITYLPFPLIDAWFPHVSQILKEFGSLLSNVALGMGSKYFALRELEGTGAKWNNAAYSPLAGDSFSIIKIMIIFILDAFIYFILAWYIENVFPGVYGIPKNWYFPLTWSYWCPALSRSEPDTLSEKESIQHDTDTTEAEPIHLEKGVSIKKLTKIYKNGKVAIEDLSLNFYQDQITAFLGTNGAGKTTTISILTGLFTPTSGSAEINGLNVRTQMSCIRQSLGICPQYNILFSELTVQEHLWFFARLKGHSAGGVQVEVQTLLSDLGLHHKRDAFAKHLSGGMKRKLSIAIAFIGGSRTVVLDEPTAGVDPYSRMGIWNLLLKYKKGRTIILTTHNMAEADLLGDRIAIVDAGKLVCCGSNGFLRSKFGWGYILTVDCNLEYRSNESMAHFFKQLTTGIEEIIPEIKVVETFGTEIKFNLPKISGNIQVYQTLFDYLLKNKEALGISSFGFSDTSLEEIFLKLTSDKEEKVDLNKEESILSVEEKKFEKTFKSDCAGQDTPFHLLRQFKALIFKRLWRSRRNKFELSIQLLLPAFLVCFCMSITRNLVIIDQPQPLDVDISTCSSLTPEDTPQACTSFYQSAPNHSIWSKRYIDVIRGRTGFGVACVEPFTEDNRTIMKCGNSSTLGEIKPEYEHTIDECSCATGKFVCDFNTSLGRPELLITSGGHRFYNLTGRDVEEWILGTFETMDNYFEDHETKRTGGFTFGLKLLMKGRKMSTQSDVQNASMINSLKPQISNEIISCINSSSSNLLNETSLPGLDKNGQLTWASNLSSDYYFASDYGINFFGSGLDDFKYNLSNASLDYMIDVGLDLVKNINCNLTSTFEEKENKTSIPSKNNNFCGTATRDFSKTCPTRKFNQNVDTNIEDNIKIWFNNKWPLSPVVYLNGINNVILRASMPKNVSNRYGIKLTMHGMNLTLKQMQTTISQKAATGLLHSICILFSLSFVPASFTIYLIEDRVTGGKHLQLLSGVNWIVYWLHTYCWDLVCHALSAIICITTLLCFQEEAYVGANSLPCLTLLILLYGWSCIPLMYPATFFFKVTSSAFVALASINISVGVLTTTAIYVLRLFEDEYLHAIKNALSNIFLIIPHFCLGDGLMKLAESYFLTTTLAAFDVKIKVNLLAWNYLGKNLAFMLVEGVIFFTAVLCYERFQRSLGFCSEQLMSLEPPTNLDGDVESERKRILDLHGDNEVLVMKCLTKVYKPQKYVAVNQLCLGVDKGQCFGLIGLNGAGKTSTFKMLTGDTSITFGDATVLGHSVRDSLNSVRSRIGYCPQFDALDSKLTPAEHLKLYAYLRNIPTVNIPDAVESCLKCFDLWRYRDVCARYLSGGNKRKLSTAMAILGDPELIFLDEPTCGMDPKARRFLWSRIKDCVVRGRAVVLTSHSMSECEALCSRLSIMVNGQFMCLGSIQHLKNKYGKGYNLIIRAPLQMIAQVKKLVAEKIPEGIEKSEHYTQVKYHVNIETFSLFNVLTVLEEAREEGMILDYSLSQKSLGEVFLHFVSHQTQGKQPEGMSRCDCFRLLCCPGKLMTASHISSSEELRI</sequence>
<dbReference type="GO" id="GO:0005319">
    <property type="term" value="F:lipid transporter activity"/>
    <property type="evidence" value="ECO:0007669"/>
    <property type="project" value="TreeGrafter"/>
</dbReference>
<evidence type="ECO:0000256" key="6">
    <source>
        <dbReference type="ARBA" id="ARBA00022741"/>
    </source>
</evidence>
<keyword evidence="8 10" id="KW-1133">Transmembrane helix</keyword>
<dbReference type="PROSITE" id="PS00211">
    <property type="entry name" value="ABC_TRANSPORTER_1"/>
    <property type="match status" value="1"/>
</dbReference>
<dbReference type="Pfam" id="PF12698">
    <property type="entry name" value="ABC2_membrane_3"/>
    <property type="match status" value="2"/>
</dbReference>
<keyword evidence="6" id="KW-0547">Nucleotide-binding</keyword>
<feature type="transmembrane region" description="Helical" evidence="10">
    <location>
        <begin position="653"/>
        <end position="671"/>
    </location>
</feature>
<dbReference type="InterPro" id="IPR056264">
    <property type="entry name" value="R2_ABCA1-4-like"/>
</dbReference>